<dbReference type="EMBL" id="MT631713">
    <property type="protein sequence ID" value="QNO58098.1"/>
    <property type="molecule type" value="Genomic_DNA"/>
</dbReference>
<dbReference type="GO" id="GO:0003735">
    <property type="term" value="F:structural constituent of ribosome"/>
    <property type="evidence" value="ECO:0007669"/>
    <property type="project" value="InterPro"/>
</dbReference>
<dbReference type="GO" id="GO:0005840">
    <property type="term" value="C:ribosome"/>
    <property type="evidence" value="ECO:0007669"/>
    <property type="project" value="UniProtKB-KW"/>
</dbReference>
<proteinExistence type="predicted"/>
<dbReference type="SUPFAM" id="SSF50193">
    <property type="entry name" value="Ribosomal protein L14"/>
    <property type="match status" value="1"/>
</dbReference>
<dbReference type="GO" id="GO:0006412">
    <property type="term" value="P:translation"/>
    <property type="evidence" value="ECO:0007669"/>
    <property type="project" value="InterPro"/>
</dbReference>
<sequence>MPTGSEIRGPVAREAVERFAKIASAATIIV</sequence>
<keyword evidence="2" id="KW-0687">Ribonucleoprotein</keyword>
<dbReference type="AlphaFoldDB" id="A0A7G9ZCW4"/>
<organism evidence="3">
    <name type="scientific">Candidatus Methanophaga sp. ANME-1 ERB7</name>
    <dbReference type="NCBI Taxonomy" id="2759913"/>
    <lineage>
        <taxon>Archaea</taxon>
        <taxon>Methanobacteriati</taxon>
        <taxon>Methanobacteriota</taxon>
        <taxon>Stenosarchaea group</taxon>
        <taxon>Methanomicrobia</taxon>
        <taxon>Candidatus Methanophagales</taxon>
        <taxon>Candidatus Methanophagaceae</taxon>
        <taxon>Candidatus Methanophaga</taxon>
    </lineage>
</organism>
<reference evidence="3" key="1">
    <citation type="submission" date="2020-06" db="EMBL/GenBank/DDBJ databases">
        <title>Unique genomic features of the anaerobic methanotrophic archaea.</title>
        <authorList>
            <person name="Chadwick G.L."/>
            <person name="Skennerton C.T."/>
            <person name="Laso-Perez R."/>
            <person name="Leu A.O."/>
            <person name="Speth D.R."/>
            <person name="Yu H."/>
            <person name="Morgan-Lang C."/>
            <person name="Hatzenpichler R."/>
            <person name="Goudeau D."/>
            <person name="Malmstrom R."/>
            <person name="Brazelton W.J."/>
            <person name="Woyke T."/>
            <person name="Hallam S.J."/>
            <person name="Tyson G.W."/>
            <person name="Wegener G."/>
            <person name="Boetius A."/>
            <person name="Orphan V."/>
        </authorList>
    </citation>
    <scope>NUCLEOTIDE SEQUENCE</scope>
</reference>
<protein>
    <submittedName>
        <fullName evidence="3">50S ribosomal protein L14</fullName>
    </submittedName>
</protein>
<name>A0A7G9ZCW4_9EURY</name>
<keyword evidence="1 3" id="KW-0689">Ribosomal protein</keyword>
<dbReference type="Pfam" id="PF00238">
    <property type="entry name" value="Ribosomal_L14"/>
    <property type="match status" value="1"/>
</dbReference>
<evidence type="ECO:0000313" key="3">
    <source>
        <dbReference type="EMBL" id="QNO58098.1"/>
    </source>
</evidence>
<dbReference type="GO" id="GO:1990904">
    <property type="term" value="C:ribonucleoprotein complex"/>
    <property type="evidence" value="ECO:0007669"/>
    <property type="project" value="UniProtKB-KW"/>
</dbReference>
<gene>
    <name evidence="3" type="ORF">OJKMNAAM_00021</name>
</gene>
<dbReference type="InterPro" id="IPR000218">
    <property type="entry name" value="Ribosomal_uL14"/>
</dbReference>
<dbReference type="InterPro" id="IPR036853">
    <property type="entry name" value="Ribosomal_uL14_sf"/>
</dbReference>
<accession>A0A7G9ZCW4</accession>
<evidence type="ECO:0000256" key="1">
    <source>
        <dbReference type="ARBA" id="ARBA00022980"/>
    </source>
</evidence>
<evidence type="ECO:0000256" key="2">
    <source>
        <dbReference type="ARBA" id="ARBA00023274"/>
    </source>
</evidence>